<reference evidence="2" key="2">
    <citation type="journal article" date="2011" name="Microb. Ecol.">
        <title>Taxonomic and Functional Metagenomic Profiling of the Microbial Community in the Anoxic Sediment of a Sub-saline Shallow Lake (Laguna de Carrizo, Central Spain).</title>
        <authorList>
            <person name="Ferrer M."/>
            <person name="Guazzaroni M.E."/>
            <person name="Richter M."/>
            <person name="Garcia-Salamanca A."/>
            <person name="Yarza P."/>
            <person name="Suarez-Suarez A."/>
            <person name="Solano J."/>
            <person name="Alcaide M."/>
            <person name="van Dillewijn P."/>
            <person name="Molina-Henares M.A."/>
            <person name="Lopez-Cortes N."/>
            <person name="Al-Ramahi Y."/>
            <person name="Guerrero C."/>
            <person name="Acosta A."/>
            <person name="de Eugenio L.I."/>
            <person name="Martinez V."/>
            <person name="Marques S."/>
            <person name="Rojo F."/>
            <person name="Santero E."/>
            <person name="Genilloud O."/>
            <person name="Perez-Perez J."/>
            <person name="Rossello-Mora R."/>
            <person name="Ramos J.L."/>
        </authorList>
    </citation>
    <scope>NUCLEOTIDE SEQUENCE</scope>
</reference>
<evidence type="ECO:0000313" key="2">
    <source>
        <dbReference type="EMBL" id="EFK97508.1"/>
    </source>
</evidence>
<comment type="caution">
    <text evidence="2">The sequence shown here is derived from an EMBL/GenBank/DDBJ whole genome shotgun (WGS) entry which is preliminary data.</text>
</comment>
<protein>
    <submittedName>
        <fullName evidence="2">Uncharacterized protein</fullName>
    </submittedName>
</protein>
<keyword evidence="1" id="KW-0472">Membrane</keyword>
<feature type="transmembrane region" description="Helical" evidence="1">
    <location>
        <begin position="24"/>
        <end position="42"/>
    </location>
</feature>
<name>D9PG07_9ZZZZ</name>
<proteinExistence type="predicted"/>
<reference evidence="2" key="1">
    <citation type="submission" date="2010-07" db="EMBL/GenBank/DDBJ databases">
        <authorList>
            <consortium name="CONSOLIDER consortium CSD2007-00005"/>
            <person name="Guazzaroni M.-E."/>
            <person name="Richter M."/>
            <person name="Garcia-Salamanca A."/>
            <person name="Yarza P."/>
            <person name="Ferrer M."/>
        </authorList>
    </citation>
    <scope>NUCLEOTIDE SEQUENCE</scope>
</reference>
<keyword evidence="1" id="KW-0812">Transmembrane</keyword>
<dbReference type="EMBL" id="ADZX01000150">
    <property type="protein sequence ID" value="EFK97508.1"/>
    <property type="molecule type" value="Genomic_DNA"/>
</dbReference>
<accession>D9PG07</accession>
<dbReference type="AlphaFoldDB" id="D9PG07"/>
<keyword evidence="1" id="KW-1133">Transmembrane helix</keyword>
<gene>
    <name evidence="2" type="ORF">LDC_0452</name>
</gene>
<feature type="non-terminal residue" evidence="2">
    <location>
        <position position="77"/>
    </location>
</feature>
<organism evidence="2">
    <name type="scientific">sediment metagenome</name>
    <dbReference type="NCBI Taxonomy" id="749907"/>
    <lineage>
        <taxon>unclassified sequences</taxon>
        <taxon>metagenomes</taxon>
        <taxon>ecological metagenomes</taxon>
    </lineage>
</organism>
<evidence type="ECO:0000256" key="1">
    <source>
        <dbReference type="SAM" id="Phobius"/>
    </source>
</evidence>
<sequence length="77" mass="8328">MGQEAAKASARAGVWKAGAGADRTWIIALLVMVLTVMAEPIIHRPCQASEDMTALTAAVAEHLKCYPLELLSHERQQ</sequence>